<evidence type="ECO:0000313" key="2">
    <source>
        <dbReference type="Proteomes" id="UP000265520"/>
    </source>
</evidence>
<keyword evidence="1" id="KW-0695">RNA-directed DNA polymerase</keyword>
<accession>A0A392SXW9</accession>
<keyword evidence="2" id="KW-1185">Reference proteome</keyword>
<proteinExistence type="predicted"/>
<dbReference type="EMBL" id="LXQA010466878">
    <property type="protein sequence ID" value="MCI53663.1"/>
    <property type="molecule type" value="Genomic_DNA"/>
</dbReference>
<feature type="non-terminal residue" evidence="1">
    <location>
        <position position="48"/>
    </location>
</feature>
<keyword evidence="1" id="KW-0808">Transferase</keyword>
<dbReference type="GO" id="GO:0003964">
    <property type="term" value="F:RNA-directed DNA polymerase activity"/>
    <property type="evidence" value="ECO:0007669"/>
    <property type="project" value="UniProtKB-KW"/>
</dbReference>
<sequence length="48" mass="5312">MLVRVNISDSCLYEAASVLRCRVGKVPFLYMGLPIGGNPTRLGFWDPV</sequence>
<dbReference type="AlphaFoldDB" id="A0A392SXW9"/>
<evidence type="ECO:0000313" key="1">
    <source>
        <dbReference type="EMBL" id="MCI53663.1"/>
    </source>
</evidence>
<comment type="caution">
    <text evidence="1">The sequence shown here is derived from an EMBL/GenBank/DDBJ whole genome shotgun (WGS) entry which is preliminary data.</text>
</comment>
<reference evidence="1 2" key="1">
    <citation type="journal article" date="2018" name="Front. Plant Sci.">
        <title>Red Clover (Trifolium pratense) and Zigzag Clover (T. medium) - A Picture of Genomic Similarities and Differences.</title>
        <authorList>
            <person name="Dluhosova J."/>
            <person name="Istvanek J."/>
            <person name="Nedelnik J."/>
            <person name="Repkova J."/>
        </authorList>
    </citation>
    <scope>NUCLEOTIDE SEQUENCE [LARGE SCALE GENOMIC DNA]</scope>
    <source>
        <strain evidence="2">cv. 10/8</strain>
        <tissue evidence="1">Leaf</tissue>
    </source>
</reference>
<dbReference type="Proteomes" id="UP000265520">
    <property type="component" value="Unassembled WGS sequence"/>
</dbReference>
<name>A0A392SXW9_9FABA</name>
<protein>
    <submittedName>
        <fullName evidence="1">RNA-directed DNA polymerase (Reverse transcriptase)</fullName>
    </submittedName>
</protein>
<organism evidence="1 2">
    <name type="scientific">Trifolium medium</name>
    <dbReference type="NCBI Taxonomy" id="97028"/>
    <lineage>
        <taxon>Eukaryota</taxon>
        <taxon>Viridiplantae</taxon>
        <taxon>Streptophyta</taxon>
        <taxon>Embryophyta</taxon>
        <taxon>Tracheophyta</taxon>
        <taxon>Spermatophyta</taxon>
        <taxon>Magnoliopsida</taxon>
        <taxon>eudicotyledons</taxon>
        <taxon>Gunneridae</taxon>
        <taxon>Pentapetalae</taxon>
        <taxon>rosids</taxon>
        <taxon>fabids</taxon>
        <taxon>Fabales</taxon>
        <taxon>Fabaceae</taxon>
        <taxon>Papilionoideae</taxon>
        <taxon>50 kb inversion clade</taxon>
        <taxon>NPAAA clade</taxon>
        <taxon>Hologalegina</taxon>
        <taxon>IRL clade</taxon>
        <taxon>Trifolieae</taxon>
        <taxon>Trifolium</taxon>
    </lineage>
</organism>
<keyword evidence="1" id="KW-0548">Nucleotidyltransferase</keyword>